<dbReference type="AlphaFoldDB" id="A0A914BKL4"/>
<proteinExistence type="predicted"/>
<dbReference type="Gene3D" id="3.30.60.30">
    <property type="match status" value="1"/>
</dbReference>
<keyword evidence="1" id="KW-0472">Membrane</keyword>
<dbReference type="Proteomes" id="UP000887568">
    <property type="component" value="Unplaced"/>
</dbReference>
<reference evidence="3" key="1">
    <citation type="submission" date="2022-11" db="UniProtKB">
        <authorList>
            <consortium name="EnsemblMetazoa"/>
        </authorList>
    </citation>
    <scope>IDENTIFICATION</scope>
</reference>
<dbReference type="SUPFAM" id="SSF100895">
    <property type="entry name" value="Kazal-type serine protease inhibitors"/>
    <property type="match status" value="1"/>
</dbReference>
<accession>A0A914BKL4</accession>
<organism evidence="3 4">
    <name type="scientific">Patiria miniata</name>
    <name type="common">Bat star</name>
    <name type="synonym">Asterina miniata</name>
    <dbReference type="NCBI Taxonomy" id="46514"/>
    <lineage>
        <taxon>Eukaryota</taxon>
        <taxon>Metazoa</taxon>
        <taxon>Echinodermata</taxon>
        <taxon>Eleutherozoa</taxon>
        <taxon>Asterozoa</taxon>
        <taxon>Asteroidea</taxon>
        <taxon>Valvatacea</taxon>
        <taxon>Valvatida</taxon>
        <taxon>Asterinidae</taxon>
        <taxon>Patiria</taxon>
    </lineage>
</organism>
<dbReference type="OrthoDB" id="126772at2759"/>
<dbReference type="PROSITE" id="PS00282">
    <property type="entry name" value="KAZAL_1"/>
    <property type="match status" value="1"/>
</dbReference>
<dbReference type="CDD" id="cd00104">
    <property type="entry name" value="KAZAL_FS"/>
    <property type="match status" value="1"/>
</dbReference>
<evidence type="ECO:0000313" key="3">
    <source>
        <dbReference type="EnsemblMetazoa" id="XP_038076465.1"/>
    </source>
</evidence>
<dbReference type="RefSeq" id="XP_038076465.1">
    <property type="nucleotide sequence ID" value="XM_038220537.1"/>
</dbReference>
<dbReference type="GeneID" id="119744562"/>
<feature type="transmembrane region" description="Helical" evidence="1">
    <location>
        <begin position="21"/>
        <end position="37"/>
    </location>
</feature>
<name>A0A914BKL4_PATMI</name>
<sequence>MCRWLRSAPSSFKNVNAKYKIVLAPGVFDIFIFRFRVSKYRLSTEVTMYSAAWILCLAAMLSVTVKDGDCAKRQENGWSACAQHFKGAIEMCTADFSPVCASNGVEYGNFCAFCRAVQDGEVPRGASFAYGPC</sequence>
<evidence type="ECO:0000259" key="2">
    <source>
        <dbReference type="PROSITE" id="PS51465"/>
    </source>
</evidence>
<dbReference type="PROSITE" id="PS51465">
    <property type="entry name" value="KAZAL_2"/>
    <property type="match status" value="1"/>
</dbReference>
<dbReference type="Pfam" id="PF00050">
    <property type="entry name" value="Kazal_1"/>
    <property type="match status" value="1"/>
</dbReference>
<dbReference type="InterPro" id="IPR036058">
    <property type="entry name" value="Kazal_dom_sf"/>
</dbReference>
<dbReference type="InterPro" id="IPR002350">
    <property type="entry name" value="Kazal_dom"/>
</dbReference>
<keyword evidence="1" id="KW-1133">Transmembrane helix</keyword>
<protein>
    <recommendedName>
        <fullName evidence="2">Kazal-like domain-containing protein</fullName>
    </recommendedName>
</protein>
<evidence type="ECO:0000256" key="1">
    <source>
        <dbReference type="SAM" id="Phobius"/>
    </source>
</evidence>
<dbReference type="EnsemblMetazoa" id="XM_038220537.1">
    <property type="protein sequence ID" value="XP_038076465.1"/>
    <property type="gene ID" value="LOC119744562"/>
</dbReference>
<evidence type="ECO:0000313" key="4">
    <source>
        <dbReference type="Proteomes" id="UP000887568"/>
    </source>
</evidence>
<feature type="domain" description="Kazal-like" evidence="2">
    <location>
        <begin position="75"/>
        <end position="133"/>
    </location>
</feature>
<keyword evidence="1" id="KW-0812">Transmembrane</keyword>
<feature type="transmembrane region" description="Helical" evidence="1">
    <location>
        <begin position="49"/>
        <end position="65"/>
    </location>
</feature>
<dbReference type="SMART" id="SM00280">
    <property type="entry name" value="KAZAL"/>
    <property type="match status" value="1"/>
</dbReference>
<keyword evidence="4" id="KW-1185">Reference proteome</keyword>